<dbReference type="EMBL" id="UOFP01000282">
    <property type="protein sequence ID" value="VAW89592.1"/>
    <property type="molecule type" value="Genomic_DNA"/>
</dbReference>
<reference evidence="2" key="1">
    <citation type="submission" date="2018-06" db="EMBL/GenBank/DDBJ databases">
        <authorList>
            <person name="Zhirakovskaya E."/>
        </authorList>
    </citation>
    <scope>NUCLEOTIDE SEQUENCE</scope>
</reference>
<protein>
    <submittedName>
        <fullName evidence="2">FIG001341: Probable Fe(2+)-trafficking protein YggX</fullName>
    </submittedName>
</protein>
<evidence type="ECO:0000313" key="2">
    <source>
        <dbReference type="EMBL" id="VAW89592.1"/>
    </source>
</evidence>
<proteinExistence type="predicted"/>
<gene>
    <name evidence="2" type="ORF">MNBD_GAMMA18-1711</name>
</gene>
<dbReference type="GO" id="GO:0005829">
    <property type="term" value="C:cytosol"/>
    <property type="evidence" value="ECO:0007669"/>
    <property type="project" value="TreeGrafter"/>
</dbReference>
<dbReference type="Pfam" id="PF04362">
    <property type="entry name" value="Iron_traffic"/>
    <property type="match status" value="1"/>
</dbReference>
<dbReference type="GO" id="GO:0005506">
    <property type="term" value="F:iron ion binding"/>
    <property type="evidence" value="ECO:0007669"/>
    <property type="project" value="InterPro"/>
</dbReference>
<name>A0A3B0ZQ75_9ZZZZ</name>
<dbReference type="AlphaFoldDB" id="A0A3B0ZQ75"/>
<dbReference type="InterPro" id="IPR036766">
    <property type="entry name" value="Fe_traffick_prot_YggX_sf"/>
</dbReference>
<dbReference type="SUPFAM" id="SSF111148">
    <property type="entry name" value="YggX-like"/>
    <property type="match status" value="1"/>
</dbReference>
<keyword evidence="1" id="KW-0408">Iron</keyword>
<dbReference type="PANTHER" id="PTHR36965">
    <property type="entry name" value="FE(2+)-TRAFFICKING PROTEIN-RELATED"/>
    <property type="match status" value="1"/>
</dbReference>
<dbReference type="GO" id="GO:0034599">
    <property type="term" value="P:cellular response to oxidative stress"/>
    <property type="evidence" value="ECO:0007669"/>
    <property type="project" value="TreeGrafter"/>
</dbReference>
<dbReference type="NCBIfam" id="NF003817">
    <property type="entry name" value="PRK05408.1"/>
    <property type="match status" value="1"/>
</dbReference>
<accession>A0A3B0ZQ75</accession>
<dbReference type="InterPro" id="IPR007457">
    <property type="entry name" value="Fe_traffick_prot_YggX"/>
</dbReference>
<dbReference type="Gene3D" id="1.10.3880.10">
    <property type="entry name" value="Fe(II) trafficking protein YggX"/>
    <property type="match status" value="1"/>
</dbReference>
<evidence type="ECO:0000256" key="1">
    <source>
        <dbReference type="ARBA" id="ARBA00023004"/>
    </source>
</evidence>
<dbReference type="PANTHER" id="PTHR36965:SF1">
    <property type="entry name" value="FE(2+)-TRAFFICKING PROTEIN-RELATED"/>
    <property type="match status" value="1"/>
</dbReference>
<sequence length="94" mass="10293">MSRMVECVVLKRQAEGLEGVPHPGELGERIYANVSQEGWQQWLQRLAMIINENGLSTADPASIQIIESHMCGFFFGEGGMGGTPDGYQAPDPQK</sequence>
<organism evidence="2">
    <name type="scientific">hydrothermal vent metagenome</name>
    <dbReference type="NCBI Taxonomy" id="652676"/>
    <lineage>
        <taxon>unclassified sequences</taxon>
        <taxon>metagenomes</taxon>
        <taxon>ecological metagenomes</taxon>
    </lineage>
</organism>